<proteinExistence type="inferred from homology"/>
<evidence type="ECO:0000313" key="7">
    <source>
        <dbReference type="EMBL" id="CAB4591578.1"/>
    </source>
</evidence>
<evidence type="ECO:0000313" key="9">
    <source>
        <dbReference type="EMBL" id="CAB4808925.1"/>
    </source>
</evidence>
<sequence>MNFLKLKSLATLIITLLVVSAQAPPSNATNHKPTLAQIEAAKKAELAKKKIVDEALKKLARAKGNLKLLSSIADQAQKKYTAAKADLLVATRELNSANESYLAAVAEVSATHREIGKLAAHAYINGGGVADLESILSSSGPQEVIDNLSTLENLGTGNKTSLKRFKAAEDVAQRAKVIAEEAKQKQVLVTERVASAKKEADDAQIEQQKEVNKLQAVQDKLQRDLASAKKVRITLEQKRQLAILEETRANEASKVKNQSKIWKTGGPTGATKSRTTEEQRLKAVEFAKRQVLANKPYIWGSEGPNSFDCSGLVYAAYKYAGLGWPIWDRLNSGLFYTYTKQIPLAEMEPGDLIFYSYKGTQSTIHHISIYAGGEMMWEARSTATGLRYSNIYSVSGMMPYAGRV</sequence>
<evidence type="ECO:0000256" key="5">
    <source>
        <dbReference type="SAM" id="Coils"/>
    </source>
</evidence>
<dbReference type="EMBL" id="CAFAAN010000010">
    <property type="protein sequence ID" value="CAB4808925.1"/>
    <property type="molecule type" value="Genomic_DNA"/>
</dbReference>
<dbReference type="EMBL" id="CAEZYT010000091">
    <property type="protein sequence ID" value="CAB4743251.1"/>
    <property type="molecule type" value="Genomic_DNA"/>
</dbReference>
<dbReference type="GO" id="GO:0006508">
    <property type="term" value="P:proteolysis"/>
    <property type="evidence" value="ECO:0007669"/>
    <property type="project" value="UniProtKB-KW"/>
</dbReference>
<dbReference type="Pfam" id="PF00877">
    <property type="entry name" value="NLPC_P60"/>
    <property type="match status" value="1"/>
</dbReference>
<dbReference type="InterPro" id="IPR000064">
    <property type="entry name" value="NLP_P60_dom"/>
</dbReference>
<evidence type="ECO:0000313" key="8">
    <source>
        <dbReference type="EMBL" id="CAB4743251.1"/>
    </source>
</evidence>
<dbReference type="EMBL" id="CAEZUM010000003">
    <property type="protein sequence ID" value="CAB4591578.1"/>
    <property type="molecule type" value="Genomic_DNA"/>
</dbReference>
<evidence type="ECO:0000313" key="13">
    <source>
        <dbReference type="EMBL" id="CAB5025465.1"/>
    </source>
</evidence>
<gene>
    <name evidence="7" type="ORF">UFOPK1824_00094</name>
    <name evidence="8" type="ORF">UFOPK2772_01146</name>
    <name evidence="9" type="ORF">UFOPK3027_01175</name>
    <name evidence="10" type="ORF">UFOPK3256_01010</name>
    <name evidence="11" type="ORF">UFOPK3827_01106</name>
    <name evidence="12" type="ORF">UFOPK3982_01260</name>
    <name evidence="13" type="ORF">UFOPK4120_01129</name>
    <name evidence="14" type="ORF">UFOPK4404_01344</name>
</gene>
<protein>
    <submittedName>
        <fullName evidence="13">Unannotated protein</fullName>
    </submittedName>
</protein>
<dbReference type="EMBL" id="CAFAZW010000015">
    <property type="protein sequence ID" value="CAB4843200.1"/>
    <property type="molecule type" value="Genomic_DNA"/>
</dbReference>
<dbReference type="PANTHER" id="PTHR47053:SF1">
    <property type="entry name" value="MUREIN DD-ENDOPEPTIDASE MEPH-RELATED"/>
    <property type="match status" value="1"/>
</dbReference>
<evidence type="ECO:0000256" key="2">
    <source>
        <dbReference type="ARBA" id="ARBA00022670"/>
    </source>
</evidence>
<evidence type="ECO:0000313" key="12">
    <source>
        <dbReference type="EMBL" id="CAB4992596.1"/>
    </source>
</evidence>
<dbReference type="InterPro" id="IPR051202">
    <property type="entry name" value="Peptidase_C40"/>
</dbReference>
<dbReference type="EMBL" id="CAFBOO010000012">
    <property type="protein sequence ID" value="CAB4992596.1"/>
    <property type="molecule type" value="Genomic_DNA"/>
</dbReference>
<evidence type="ECO:0000313" key="10">
    <source>
        <dbReference type="EMBL" id="CAB4843200.1"/>
    </source>
</evidence>
<dbReference type="EMBL" id="CAFBNM010000011">
    <property type="protein sequence ID" value="CAB4959061.1"/>
    <property type="molecule type" value="Genomic_DNA"/>
</dbReference>
<evidence type="ECO:0000313" key="14">
    <source>
        <dbReference type="EMBL" id="CAB5075857.1"/>
    </source>
</evidence>
<name>A0A6J7R9H2_9ZZZZ</name>
<organism evidence="13">
    <name type="scientific">freshwater metagenome</name>
    <dbReference type="NCBI Taxonomy" id="449393"/>
    <lineage>
        <taxon>unclassified sequences</taxon>
        <taxon>metagenomes</taxon>
        <taxon>ecological metagenomes</taxon>
    </lineage>
</organism>
<evidence type="ECO:0000259" key="6">
    <source>
        <dbReference type="PROSITE" id="PS51935"/>
    </source>
</evidence>
<evidence type="ECO:0000256" key="4">
    <source>
        <dbReference type="ARBA" id="ARBA00022807"/>
    </source>
</evidence>
<keyword evidence="5" id="KW-0175">Coiled coil</keyword>
<evidence type="ECO:0000256" key="1">
    <source>
        <dbReference type="ARBA" id="ARBA00007074"/>
    </source>
</evidence>
<keyword evidence="3" id="KW-0378">Hydrolase</keyword>
<feature type="coiled-coil region" evidence="5">
    <location>
        <begin position="59"/>
        <end position="93"/>
    </location>
</feature>
<dbReference type="Gene3D" id="6.10.250.3150">
    <property type="match status" value="1"/>
</dbReference>
<dbReference type="PROSITE" id="PS51935">
    <property type="entry name" value="NLPC_P60"/>
    <property type="match status" value="1"/>
</dbReference>
<reference evidence="13" key="1">
    <citation type="submission" date="2020-05" db="EMBL/GenBank/DDBJ databases">
        <authorList>
            <person name="Chiriac C."/>
            <person name="Salcher M."/>
            <person name="Ghai R."/>
            <person name="Kavagutti S V."/>
        </authorList>
    </citation>
    <scope>NUCLEOTIDE SEQUENCE</scope>
</reference>
<dbReference type="SUPFAM" id="SSF54001">
    <property type="entry name" value="Cysteine proteinases"/>
    <property type="match status" value="1"/>
</dbReference>
<dbReference type="EMBL" id="CAFBPO010000014">
    <property type="protein sequence ID" value="CAB5025465.1"/>
    <property type="molecule type" value="Genomic_DNA"/>
</dbReference>
<dbReference type="GO" id="GO:0008234">
    <property type="term" value="F:cysteine-type peptidase activity"/>
    <property type="evidence" value="ECO:0007669"/>
    <property type="project" value="UniProtKB-KW"/>
</dbReference>
<keyword evidence="2" id="KW-0645">Protease</keyword>
<feature type="domain" description="NlpC/P60" evidence="6">
    <location>
        <begin position="277"/>
        <end position="404"/>
    </location>
</feature>
<dbReference type="EMBL" id="CAFBQY010000018">
    <property type="protein sequence ID" value="CAB5075857.1"/>
    <property type="molecule type" value="Genomic_DNA"/>
</dbReference>
<keyword evidence="4" id="KW-0788">Thiol protease</keyword>
<dbReference type="AlphaFoldDB" id="A0A6J7R9H2"/>
<accession>A0A6J7R9H2</accession>
<evidence type="ECO:0000313" key="11">
    <source>
        <dbReference type="EMBL" id="CAB4959061.1"/>
    </source>
</evidence>
<evidence type="ECO:0000256" key="3">
    <source>
        <dbReference type="ARBA" id="ARBA00022801"/>
    </source>
</evidence>
<dbReference type="Gene3D" id="3.90.1720.10">
    <property type="entry name" value="endopeptidase domain like (from Nostoc punctiforme)"/>
    <property type="match status" value="1"/>
</dbReference>
<comment type="similarity">
    <text evidence="1">Belongs to the peptidase C40 family.</text>
</comment>
<dbReference type="PANTHER" id="PTHR47053">
    <property type="entry name" value="MUREIN DD-ENDOPEPTIDASE MEPH-RELATED"/>
    <property type="match status" value="1"/>
</dbReference>
<feature type="coiled-coil region" evidence="5">
    <location>
        <begin position="165"/>
        <end position="238"/>
    </location>
</feature>
<dbReference type="InterPro" id="IPR038765">
    <property type="entry name" value="Papain-like_cys_pep_sf"/>
</dbReference>